<evidence type="ECO:0000313" key="6">
    <source>
        <dbReference type="Proteomes" id="UP001152320"/>
    </source>
</evidence>
<feature type="region of interest" description="Disordered" evidence="3">
    <location>
        <begin position="604"/>
        <end position="633"/>
    </location>
</feature>
<dbReference type="AlphaFoldDB" id="A0A9Q1BEJ9"/>
<dbReference type="SUPFAM" id="SSF52058">
    <property type="entry name" value="L domain-like"/>
    <property type="match status" value="1"/>
</dbReference>
<dbReference type="EMBL" id="JAIZAY010000020">
    <property type="protein sequence ID" value="KAJ8022563.1"/>
    <property type="molecule type" value="Genomic_DNA"/>
</dbReference>
<evidence type="ECO:0000256" key="2">
    <source>
        <dbReference type="ARBA" id="ARBA00022737"/>
    </source>
</evidence>
<keyword evidence="1" id="KW-0433">Leucine-rich repeat</keyword>
<protein>
    <submittedName>
        <fullName evidence="5">Uncharacterized protein</fullName>
    </submittedName>
</protein>
<name>A0A9Q1BEJ9_HOLLE</name>
<dbReference type="PANTHER" id="PTHR24366">
    <property type="entry name" value="IG(IMMUNOGLOBULIN) AND LRR(LEUCINE RICH REPEAT) DOMAINS"/>
    <property type="match status" value="1"/>
</dbReference>
<keyword evidence="4" id="KW-0472">Membrane</keyword>
<sequence>MGVQTCNPVYRHVGELVTWAKSYAIWTTEKVRNTPKGWQCAENKNLLEDKRNGKELKGCDNKRSTRCQQAKLFGDRCGAANQHPAGTDSLMKQKILKDKSGSKLPKGKKLKKQECKGGDTQENFSLQQAEPVERIDGNKPPDVGKCVNGTTSIKQLKDISQIEKRKNQPPSKILKTPTIFLKVGKQRQVLRNGSNGLQKHYRTRAKRHILIFVPIMLISRCGCGLAASIPTTRVPTTTEPRVAEMLPLACTYNGSKFDDNWLDRSEVETMIRSGTFNGSNRAYTNICPNAFRGFNLSEIVLSLNNITEISDDLFENVSGLERVHLDCNHLTSFPVALNKCPDLVFFNISCNDIRNIPRNSFNKATSLLGFDASGNVNLSQYPGDLFYLPNRLTVYLGNTAISNPPFPPHPNTRANESFRLICEKGQIIRLVGESRDVIFHLQNTDALSPKNWEVKVNGDHEGRVVHFDCENHSFGPFEIVENNKSTTPIPMTLNNSVLSSAVTSVSVTTQPQNDFSAPQKAFSAGAVIIVIFPDILFFIYWLYLKEKDASPSYEIMGALAFMKIAQCIAALISWGIWVALSVFVEALVVWAKGYALWTTEKVRNSPKGPQCAENQNLLEDKRKRKERKGCDNERSTRCQQAELFGDRYGHSNQHPASTDSLTNLKDTSQIEKKENQNHTPLETLKTPRTFFKFGKQRQALKNSPHESHGYHQTEAKRHMLLVFITIMMSSIFGFGLAASVPSTHVPSTTEPRVTEMLPLACTKNGSKSNDTWLDRSEVETVIRRSDAVDVAFDGSKRGYTNICRNAFDGFRLLEIVLSFNNITEISSDLFKNVSGLRIVLLDCNRLPFFPVALNKCPDLVFFNISYNDIRNIPRNSFNKASSLQGFDASGNVNLSQYPDDLFYLENLLAVYLINTSINSLPFPQQPYTRAFGPFYLKCEKENILRLVTENRKVTFHLQNTDALSSINWEVKVNGDPEGRVVHFDCENQIFGPFEINYENDSSTIPNSMTTFNNSVFSSTVTPVSKTTQPEKDFSAPQKAFNAGAVIIVILLDFLVFYVYRSYLKGKAASPRNEIVNVVAFVVKIVLCIVALTFGGIWVALSLFVEAVLAALALYSYSLKKNNSASTSGPTVSYIQVDQTVSINNTHSGPEGDD</sequence>
<feature type="region of interest" description="Disordered" evidence="3">
    <location>
        <begin position="98"/>
        <end position="123"/>
    </location>
</feature>
<dbReference type="PROSITE" id="PS51450">
    <property type="entry name" value="LRR"/>
    <property type="match status" value="1"/>
</dbReference>
<dbReference type="PANTHER" id="PTHR24366:SF96">
    <property type="entry name" value="LEUCINE RICH REPEAT CONTAINING 53"/>
    <property type="match status" value="1"/>
</dbReference>
<feature type="transmembrane region" description="Helical" evidence="4">
    <location>
        <begin position="1039"/>
        <end position="1062"/>
    </location>
</feature>
<dbReference type="Gene3D" id="3.80.10.10">
    <property type="entry name" value="Ribonuclease Inhibitor"/>
    <property type="match status" value="2"/>
</dbReference>
<organism evidence="5 6">
    <name type="scientific">Holothuria leucospilota</name>
    <name type="common">Black long sea cucumber</name>
    <name type="synonym">Mertensiothuria leucospilota</name>
    <dbReference type="NCBI Taxonomy" id="206669"/>
    <lineage>
        <taxon>Eukaryota</taxon>
        <taxon>Metazoa</taxon>
        <taxon>Echinodermata</taxon>
        <taxon>Eleutherozoa</taxon>
        <taxon>Echinozoa</taxon>
        <taxon>Holothuroidea</taxon>
        <taxon>Aspidochirotacea</taxon>
        <taxon>Aspidochirotida</taxon>
        <taxon>Holothuriidae</taxon>
        <taxon>Holothuria</taxon>
    </lineage>
</organism>
<feature type="transmembrane region" description="Helical" evidence="4">
    <location>
        <begin position="720"/>
        <end position="740"/>
    </location>
</feature>
<evidence type="ECO:0000256" key="1">
    <source>
        <dbReference type="ARBA" id="ARBA00022614"/>
    </source>
</evidence>
<dbReference type="Pfam" id="PF13855">
    <property type="entry name" value="LRR_8"/>
    <property type="match status" value="2"/>
</dbReference>
<accession>A0A9Q1BEJ9</accession>
<keyword evidence="2" id="KW-0677">Repeat</keyword>
<dbReference type="SMART" id="SM00369">
    <property type="entry name" value="LRR_TYP"/>
    <property type="match status" value="6"/>
</dbReference>
<comment type="caution">
    <text evidence="5">The sequence shown here is derived from an EMBL/GenBank/DDBJ whole genome shotgun (WGS) entry which is preliminary data.</text>
</comment>
<feature type="transmembrane region" description="Helical" evidence="4">
    <location>
        <begin position="555"/>
        <end position="572"/>
    </location>
</feature>
<dbReference type="InterPro" id="IPR001611">
    <property type="entry name" value="Leu-rich_rpt"/>
</dbReference>
<reference evidence="5" key="1">
    <citation type="submission" date="2021-10" db="EMBL/GenBank/DDBJ databases">
        <title>Tropical sea cucumber genome reveals ecological adaptation and Cuvierian tubules defense mechanism.</title>
        <authorList>
            <person name="Chen T."/>
        </authorList>
    </citation>
    <scope>NUCLEOTIDE SEQUENCE</scope>
    <source>
        <strain evidence="5">Nanhai2018</strain>
        <tissue evidence="5">Muscle</tissue>
    </source>
</reference>
<evidence type="ECO:0000256" key="4">
    <source>
        <dbReference type="SAM" id="Phobius"/>
    </source>
</evidence>
<keyword evidence="6" id="KW-1185">Reference proteome</keyword>
<dbReference type="OrthoDB" id="6122461at2759"/>
<keyword evidence="4" id="KW-1133">Transmembrane helix</keyword>
<dbReference type="Proteomes" id="UP001152320">
    <property type="component" value="Chromosome 20"/>
</dbReference>
<feature type="transmembrane region" description="Helical" evidence="4">
    <location>
        <begin position="1074"/>
        <end position="1091"/>
    </location>
</feature>
<gene>
    <name evidence="5" type="ORF">HOLleu_37503</name>
</gene>
<feature type="transmembrane region" description="Helical" evidence="4">
    <location>
        <begin position="578"/>
        <end position="597"/>
    </location>
</feature>
<keyword evidence="4" id="KW-0812">Transmembrane</keyword>
<evidence type="ECO:0000313" key="5">
    <source>
        <dbReference type="EMBL" id="KAJ8022563.1"/>
    </source>
</evidence>
<evidence type="ECO:0000256" key="3">
    <source>
        <dbReference type="SAM" id="MobiDB-lite"/>
    </source>
</evidence>
<feature type="transmembrane region" description="Helical" evidence="4">
    <location>
        <begin position="521"/>
        <end position="543"/>
    </location>
</feature>
<feature type="transmembrane region" description="Helical" evidence="4">
    <location>
        <begin position="1097"/>
        <end position="1116"/>
    </location>
</feature>
<proteinExistence type="predicted"/>
<dbReference type="InterPro" id="IPR003591">
    <property type="entry name" value="Leu-rich_rpt_typical-subtyp"/>
</dbReference>
<dbReference type="InterPro" id="IPR032675">
    <property type="entry name" value="LRR_dom_sf"/>
</dbReference>